<dbReference type="AlphaFoldDB" id="A0A6S7A700"/>
<gene>
    <name evidence="2" type="ORF">LMG26690_03588</name>
</gene>
<evidence type="ECO:0000313" key="2">
    <source>
        <dbReference type="EMBL" id="CAB3716972.1"/>
    </source>
</evidence>
<evidence type="ECO:0000313" key="3">
    <source>
        <dbReference type="Proteomes" id="UP000494214"/>
    </source>
</evidence>
<dbReference type="EMBL" id="CADIJM010000007">
    <property type="protein sequence ID" value="CAB3716972.1"/>
    <property type="molecule type" value="Genomic_DNA"/>
</dbReference>
<dbReference type="Pfam" id="PF22479">
    <property type="entry name" value="Pam3_gp18"/>
    <property type="match status" value="1"/>
</dbReference>
<keyword evidence="3" id="KW-1185">Reference proteome</keyword>
<dbReference type="RefSeq" id="WP_175124342.1">
    <property type="nucleotide sequence ID" value="NZ_CADIJM010000007.1"/>
</dbReference>
<protein>
    <recommendedName>
        <fullName evidence="1">Cyanophage baseplate Pam3 plug gp18 domain-containing protein</fullName>
    </recommendedName>
</protein>
<accession>A0A6S7A700</accession>
<name>A0A6S7A700_9BURK</name>
<organism evidence="2 3">
    <name type="scientific">Achromobacter animicus</name>
    <dbReference type="NCBI Taxonomy" id="1389935"/>
    <lineage>
        <taxon>Bacteria</taxon>
        <taxon>Pseudomonadati</taxon>
        <taxon>Pseudomonadota</taxon>
        <taxon>Betaproteobacteria</taxon>
        <taxon>Burkholderiales</taxon>
        <taxon>Alcaligenaceae</taxon>
        <taxon>Achromobacter</taxon>
    </lineage>
</organism>
<feature type="domain" description="Cyanophage baseplate Pam3 plug gp18" evidence="1">
    <location>
        <begin position="1"/>
        <end position="92"/>
    </location>
</feature>
<evidence type="ECO:0000259" key="1">
    <source>
        <dbReference type="Pfam" id="PF22479"/>
    </source>
</evidence>
<reference evidence="2 3" key="1">
    <citation type="submission" date="2020-04" db="EMBL/GenBank/DDBJ databases">
        <authorList>
            <person name="De Canck E."/>
        </authorList>
    </citation>
    <scope>NUCLEOTIDE SEQUENCE [LARGE SCALE GENOMIC DNA]</scope>
    <source>
        <strain evidence="2 3">LMG 26690</strain>
    </source>
</reference>
<dbReference type="Proteomes" id="UP000494214">
    <property type="component" value="Unassembled WGS sequence"/>
</dbReference>
<proteinExistence type="predicted"/>
<dbReference type="InterPro" id="IPR054252">
    <property type="entry name" value="Pam3_gp18"/>
</dbReference>
<sequence>MKGIPLKPVPSQTLSVLLNGQNCQISVYQKSTGVYLDLHINNSPIVTAVLCHDRVRLVRSEYLGFVGDLTFVDTQGHADPEYTGFGSRFVLACMEPLEL</sequence>